<reference evidence="2" key="1">
    <citation type="submission" date="2016-01" db="EMBL/GenBank/DDBJ databases">
        <title>Draft genome sequence of Thermodesulfovibrio aggregans strain TGE-P1.</title>
        <authorList>
            <person name="Sekiguchi Y."/>
            <person name="Ohashi A."/>
            <person name="Matsuura N."/>
            <person name="Tourlousse M.D."/>
        </authorList>
    </citation>
    <scope>NUCLEOTIDE SEQUENCE [LARGE SCALE GENOMIC DNA]</scope>
    <source>
        <strain evidence="2">TGE-P1</strain>
    </source>
</reference>
<sequence>MLNIKEHIDFLKKLLQSHFTKTLALIFLFLFGCASLPKPLQDIPALRDVPFRVVKENPDKYRDVSLLWGGKITNCSNTQEGTVFEILYLPLDREGYPEERDDSEGRFIVISKNFLDCAVYSKGRLLTVVGKFKGLKEGKIDTMPYSFPFIEAQATYLWKKRHREYYWHPSLWFWYGYPPWYFEYGPRWW</sequence>
<gene>
    <name evidence="1" type="ORF">TAGGR_1396</name>
</gene>
<dbReference type="EMBL" id="BCNO01000001">
    <property type="protein sequence ID" value="GAQ94217.1"/>
    <property type="molecule type" value="Genomic_DNA"/>
</dbReference>
<comment type="caution">
    <text evidence="1">The sequence shown here is derived from an EMBL/GenBank/DDBJ whole genome shotgun (WGS) entry which is preliminary data.</text>
</comment>
<dbReference type="PIRSF" id="PIRSF004982">
    <property type="entry name" value="SlP"/>
    <property type="match status" value="1"/>
</dbReference>
<dbReference type="GO" id="GO:0019867">
    <property type="term" value="C:outer membrane"/>
    <property type="evidence" value="ECO:0007669"/>
    <property type="project" value="InterPro"/>
</dbReference>
<dbReference type="PANTHER" id="PTHR37530:SF1">
    <property type="entry name" value="OUTER MEMBRANE PROTEIN SLP"/>
    <property type="match status" value="1"/>
</dbReference>
<protein>
    <submittedName>
        <fullName evidence="1">Outer membrane lipoprotein</fullName>
    </submittedName>
</protein>
<keyword evidence="1" id="KW-0449">Lipoprotein</keyword>
<keyword evidence="2" id="KW-1185">Reference proteome</keyword>
<accession>A0A0U9HP26</accession>
<dbReference type="RefSeq" id="WP_082673522.1">
    <property type="nucleotide sequence ID" value="NZ_BCNO01000001.1"/>
</dbReference>
<name>A0A0U9HP26_9BACT</name>
<dbReference type="Pfam" id="PF03843">
    <property type="entry name" value="Slp"/>
    <property type="match status" value="1"/>
</dbReference>
<dbReference type="InterPro" id="IPR004658">
    <property type="entry name" value="OMP_Slp"/>
</dbReference>
<dbReference type="STRING" id="86166.TAGGR_1396"/>
<evidence type="ECO:0000313" key="2">
    <source>
        <dbReference type="Proteomes" id="UP000054976"/>
    </source>
</evidence>
<dbReference type="AlphaFoldDB" id="A0A0U9HP26"/>
<organism evidence="1 2">
    <name type="scientific">Thermodesulfovibrio aggregans</name>
    <dbReference type="NCBI Taxonomy" id="86166"/>
    <lineage>
        <taxon>Bacteria</taxon>
        <taxon>Pseudomonadati</taxon>
        <taxon>Nitrospirota</taxon>
        <taxon>Thermodesulfovibrionia</taxon>
        <taxon>Thermodesulfovibrionales</taxon>
        <taxon>Thermodesulfovibrionaceae</taxon>
        <taxon>Thermodesulfovibrio</taxon>
    </lineage>
</organism>
<proteinExistence type="predicted"/>
<dbReference type="PANTHER" id="PTHR37530">
    <property type="entry name" value="OUTER MEMBRANE PROTEIN SLP"/>
    <property type="match status" value="1"/>
</dbReference>
<evidence type="ECO:0000313" key="1">
    <source>
        <dbReference type="EMBL" id="GAQ94217.1"/>
    </source>
</evidence>
<dbReference type="PROSITE" id="PS51257">
    <property type="entry name" value="PROKAR_LIPOPROTEIN"/>
    <property type="match status" value="1"/>
</dbReference>
<dbReference type="OrthoDB" id="5397282at2"/>
<dbReference type="Proteomes" id="UP000054976">
    <property type="component" value="Unassembled WGS sequence"/>
</dbReference>